<keyword evidence="11" id="KW-1185">Reference proteome</keyword>
<dbReference type="CDD" id="cd07571">
    <property type="entry name" value="ALP_N-acyl_transferase"/>
    <property type="match status" value="1"/>
</dbReference>
<keyword evidence="7 8" id="KW-0012">Acyltransferase</keyword>
<gene>
    <name evidence="8" type="primary">lnt</name>
    <name evidence="10" type="ORF">DAERI_020201</name>
</gene>
<dbReference type="InterPro" id="IPR003010">
    <property type="entry name" value="C-N_Hydrolase"/>
</dbReference>
<evidence type="ECO:0000256" key="2">
    <source>
        <dbReference type="ARBA" id="ARBA00022475"/>
    </source>
</evidence>
<feature type="domain" description="CN hydrolase" evidence="9">
    <location>
        <begin position="211"/>
        <end position="451"/>
    </location>
</feature>
<dbReference type="InterPro" id="IPR045378">
    <property type="entry name" value="LNT_N"/>
</dbReference>
<organism evidence="10 11">
    <name type="scientific">Deinococcus aerius</name>
    <dbReference type="NCBI Taxonomy" id="200253"/>
    <lineage>
        <taxon>Bacteria</taxon>
        <taxon>Thermotogati</taxon>
        <taxon>Deinococcota</taxon>
        <taxon>Deinococci</taxon>
        <taxon>Deinococcales</taxon>
        <taxon>Deinococcaceae</taxon>
        <taxon>Deinococcus</taxon>
    </lineage>
</organism>
<evidence type="ECO:0000259" key="9">
    <source>
        <dbReference type="PROSITE" id="PS50263"/>
    </source>
</evidence>
<dbReference type="GO" id="GO:0005886">
    <property type="term" value="C:plasma membrane"/>
    <property type="evidence" value="ECO:0007669"/>
    <property type="project" value="UniProtKB-SubCell"/>
</dbReference>
<keyword evidence="3 8" id="KW-0808">Transferase</keyword>
<comment type="catalytic activity">
    <reaction evidence="8">
        <text>N-terminal S-1,2-diacyl-sn-glyceryl-L-cysteinyl-[lipoprotein] + a glycerophospholipid = N-acyl-S-1,2-diacyl-sn-glyceryl-L-cysteinyl-[lipoprotein] + a 2-acyl-sn-glycero-3-phospholipid + H(+)</text>
        <dbReference type="Rhea" id="RHEA:48228"/>
        <dbReference type="Rhea" id="RHEA-COMP:14681"/>
        <dbReference type="Rhea" id="RHEA-COMP:14684"/>
        <dbReference type="ChEBI" id="CHEBI:15378"/>
        <dbReference type="ChEBI" id="CHEBI:136912"/>
        <dbReference type="ChEBI" id="CHEBI:140656"/>
        <dbReference type="ChEBI" id="CHEBI:140657"/>
        <dbReference type="ChEBI" id="CHEBI:140660"/>
        <dbReference type="EC" id="2.3.1.269"/>
    </reaction>
</comment>
<dbReference type="PROSITE" id="PS50263">
    <property type="entry name" value="CN_HYDROLASE"/>
    <property type="match status" value="1"/>
</dbReference>
<dbReference type="Pfam" id="PF00795">
    <property type="entry name" value="CN_hydrolase"/>
    <property type="match status" value="1"/>
</dbReference>
<comment type="pathway">
    <text evidence="8">Protein modification; lipoprotein biosynthesis (N-acyl transfer).</text>
</comment>
<feature type="transmembrane region" description="Helical" evidence="8">
    <location>
        <begin position="151"/>
        <end position="173"/>
    </location>
</feature>
<keyword evidence="5 8" id="KW-1133">Transmembrane helix</keyword>
<evidence type="ECO:0000256" key="7">
    <source>
        <dbReference type="ARBA" id="ARBA00023315"/>
    </source>
</evidence>
<evidence type="ECO:0000313" key="10">
    <source>
        <dbReference type="EMBL" id="GBF04604.1"/>
    </source>
</evidence>
<dbReference type="GO" id="GO:0042158">
    <property type="term" value="P:lipoprotein biosynthetic process"/>
    <property type="evidence" value="ECO:0007669"/>
    <property type="project" value="UniProtKB-UniRule"/>
</dbReference>
<dbReference type="EMBL" id="BFAG01000002">
    <property type="protein sequence ID" value="GBF04604.1"/>
    <property type="molecule type" value="Genomic_DNA"/>
</dbReference>
<dbReference type="HAMAP" id="MF_01148">
    <property type="entry name" value="Lnt"/>
    <property type="match status" value="1"/>
</dbReference>
<comment type="subcellular location">
    <subcellularLocation>
        <location evidence="1 8">Cell membrane</location>
        <topology evidence="1 8">Multi-pass membrane protein</topology>
    </subcellularLocation>
</comment>
<comment type="caution">
    <text evidence="8">Lacks conserved residue(s) required for the propagation of feature annotation.</text>
</comment>
<dbReference type="Gene3D" id="3.60.110.10">
    <property type="entry name" value="Carbon-nitrogen hydrolase"/>
    <property type="match status" value="1"/>
</dbReference>
<accession>A0A2I9CSI5</accession>
<feature type="transmembrane region" description="Helical" evidence="8">
    <location>
        <begin position="180"/>
        <end position="197"/>
    </location>
</feature>
<evidence type="ECO:0000256" key="6">
    <source>
        <dbReference type="ARBA" id="ARBA00023136"/>
    </source>
</evidence>
<dbReference type="SUPFAM" id="SSF56317">
    <property type="entry name" value="Carbon-nitrogen hydrolase"/>
    <property type="match status" value="1"/>
</dbReference>
<reference evidence="11" key="1">
    <citation type="submission" date="2018-01" db="EMBL/GenBank/DDBJ databases">
        <title>Draft Genome Sequence of the Radioresistant Bacterium Deinococcus aerius TR0125, Isolated from the Higher Atmosphere above Japan.</title>
        <authorList>
            <person name="Satoh K."/>
            <person name="Arai H."/>
            <person name="Sanzen T."/>
            <person name="Kawaguchi Y."/>
            <person name="Hayashi H."/>
            <person name="Yokobori S."/>
            <person name="Yamagishi A."/>
            <person name="Oono Y."/>
            <person name="Narumi I."/>
        </authorList>
    </citation>
    <scope>NUCLEOTIDE SEQUENCE [LARGE SCALE GENOMIC DNA]</scope>
    <source>
        <strain evidence="11">TR0125</strain>
    </source>
</reference>
<dbReference type="InterPro" id="IPR036526">
    <property type="entry name" value="C-N_Hydrolase_sf"/>
</dbReference>
<feature type="transmembrane region" description="Helical" evidence="8">
    <location>
        <begin position="113"/>
        <end position="131"/>
    </location>
</feature>
<dbReference type="GO" id="GO:0016410">
    <property type="term" value="F:N-acyltransferase activity"/>
    <property type="evidence" value="ECO:0007669"/>
    <property type="project" value="UniProtKB-UniRule"/>
</dbReference>
<evidence type="ECO:0000313" key="11">
    <source>
        <dbReference type="Proteomes" id="UP000236569"/>
    </source>
</evidence>
<dbReference type="UniPathway" id="UPA00666"/>
<dbReference type="EC" id="2.3.1.269" evidence="8"/>
<evidence type="ECO:0000256" key="8">
    <source>
        <dbReference type="HAMAP-Rule" id="MF_01148"/>
    </source>
</evidence>
<evidence type="ECO:0000256" key="5">
    <source>
        <dbReference type="ARBA" id="ARBA00022989"/>
    </source>
</evidence>
<dbReference type="Pfam" id="PF20154">
    <property type="entry name" value="LNT_N"/>
    <property type="match status" value="1"/>
</dbReference>
<feature type="transmembrane region" description="Helical" evidence="8">
    <location>
        <begin position="79"/>
        <end position="101"/>
    </location>
</feature>
<dbReference type="PANTHER" id="PTHR38686:SF1">
    <property type="entry name" value="APOLIPOPROTEIN N-ACYLTRANSFERASE"/>
    <property type="match status" value="1"/>
</dbReference>
<dbReference type="NCBIfam" id="TIGR00546">
    <property type="entry name" value="lnt"/>
    <property type="match status" value="1"/>
</dbReference>
<evidence type="ECO:0000256" key="3">
    <source>
        <dbReference type="ARBA" id="ARBA00022679"/>
    </source>
</evidence>
<keyword evidence="4 8" id="KW-0812">Transmembrane</keyword>
<proteinExistence type="inferred from homology"/>
<keyword evidence="6 8" id="KW-0472">Membrane</keyword>
<comment type="function">
    <text evidence="8">Catalyzes the phospholipid dependent N-acylation of the N-terminal cysteine of apolipoprotein, the last step in lipoprotein maturation.</text>
</comment>
<dbReference type="AlphaFoldDB" id="A0A2I9CSI5"/>
<dbReference type="PANTHER" id="PTHR38686">
    <property type="entry name" value="APOLIPOPROTEIN N-ACYLTRANSFERASE"/>
    <property type="match status" value="1"/>
</dbReference>
<keyword evidence="2 8" id="KW-1003">Cell membrane</keyword>
<keyword evidence="10" id="KW-0449">Lipoprotein</keyword>
<evidence type="ECO:0000256" key="1">
    <source>
        <dbReference type="ARBA" id="ARBA00004651"/>
    </source>
</evidence>
<protein>
    <recommendedName>
        <fullName evidence="8">Apolipoprotein N-acyltransferase</fullName>
        <shortName evidence="8">ALP N-acyltransferase</shortName>
        <ecNumber evidence="8">2.3.1.269</ecNumber>
    </recommendedName>
</protein>
<comment type="similarity">
    <text evidence="8">Belongs to the CN hydrolase family. Apolipoprotein N-acyltransferase subfamily.</text>
</comment>
<sequence length="489" mass="51437">MQRVSFRGTFLLLAFLAGVGLSFTFPPSPLGWLAPLPLAWLFRAVARHPPGRAFRLTFAFATGIFGALLLWLPGSLSPLFGPGVAALYPVLVGGLALMWAGTAALTRRLMGRATLWALPFAWVLLDSARGLGPFGFTWGSLGYAFASTPLVQLADLGGVSLVGLLVALAAAALADRRPRVLLGAAALLSLGTLYGLTRPPDPPATERALLVQGNVDPRAKAQGRTADELGRYLTLTRAGLAAGPALVVWPETAAPAAPTSPAVDRALTALRVPLLLGAPTEEGGYRNSVYAFAGGQVRGRQDKVRLVPFGEYFPARERLDGAYQAVFRTLGLPALTGAVPGRTLAPLPVGSVRAGALICYESTFPALARAQVRRGARVLAVVSNDAWFGPSVGAEQHFQMGRVRAIETRRWLLRAGNDGVTAAIAPSGRVTARLPRRVAGALPVFFAQTTTVTPYVRWGEWVTALSVLALLGLGLGPRGWVRPGTGPAS</sequence>
<feature type="transmembrane region" description="Helical" evidence="8">
    <location>
        <begin position="53"/>
        <end position="73"/>
    </location>
</feature>
<dbReference type="RefSeq" id="WP_201262713.1">
    <property type="nucleotide sequence ID" value="NZ_BFAG01000002.1"/>
</dbReference>
<comment type="caution">
    <text evidence="10">The sequence shown here is derived from an EMBL/GenBank/DDBJ whole genome shotgun (WGS) entry which is preliminary data.</text>
</comment>
<evidence type="ECO:0000256" key="4">
    <source>
        <dbReference type="ARBA" id="ARBA00022692"/>
    </source>
</evidence>
<dbReference type="InterPro" id="IPR004563">
    <property type="entry name" value="Apolipo_AcylTrfase"/>
</dbReference>
<dbReference type="Proteomes" id="UP000236569">
    <property type="component" value="Unassembled WGS sequence"/>
</dbReference>
<name>A0A2I9CSI5_9DEIO</name>